<comment type="similarity">
    <text evidence="3">Belongs to the ATP-dependent AMP-binding enzyme family. MbtB subfamily.</text>
</comment>
<evidence type="ECO:0000256" key="4">
    <source>
        <dbReference type="ARBA" id="ARBA00016743"/>
    </source>
</evidence>
<evidence type="ECO:0000256" key="3">
    <source>
        <dbReference type="ARBA" id="ARBA00007380"/>
    </source>
</evidence>
<keyword evidence="6" id="KW-0597">Phosphoprotein</keyword>
<dbReference type="RefSeq" id="WP_189973539.1">
    <property type="nucleotide sequence ID" value="NZ_BMVL01000018.1"/>
</dbReference>
<dbReference type="CDD" id="cd19535">
    <property type="entry name" value="Cyc_NRPS"/>
    <property type="match status" value="1"/>
</dbReference>
<dbReference type="PANTHER" id="PTHR45527">
    <property type="entry name" value="NONRIBOSOMAL PEPTIDE SYNTHETASE"/>
    <property type="match status" value="1"/>
</dbReference>
<proteinExistence type="inferred from homology"/>
<dbReference type="Gene3D" id="3.30.559.30">
    <property type="entry name" value="Nonribosomal peptide synthetase, condensation domain"/>
    <property type="match status" value="2"/>
</dbReference>
<gene>
    <name evidence="13" type="ORF">J2Z77_006439</name>
</gene>
<evidence type="ECO:0000256" key="8">
    <source>
        <dbReference type="ARBA" id="ARBA00022737"/>
    </source>
</evidence>
<comment type="caution">
    <text evidence="13">The sequence shown here is derived from an EMBL/GenBank/DDBJ whole genome shotgun (WGS) entry which is preliminary data.</text>
</comment>
<dbReference type="SUPFAM" id="SSF56801">
    <property type="entry name" value="Acetyl-CoA synthetase-like"/>
    <property type="match status" value="1"/>
</dbReference>
<dbReference type="InterPro" id="IPR042099">
    <property type="entry name" value="ANL_N_sf"/>
</dbReference>
<dbReference type="InterPro" id="IPR020459">
    <property type="entry name" value="AMP-binding"/>
</dbReference>
<evidence type="ECO:0000313" key="13">
    <source>
        <dbReference type="EMBL" id="MBP2040584.1"/>
    </source>
</evidence>
<evidence type="ECO:0000313" key="14">
    <source>
        <dbReference type="Proteomes" id="UP001519310"/>
    </source>
</evidence>
<evidence type="ECO:0000256" key="10">
    <source>
        <dbReference type="ARBA" id="ARBA00033440"/>
    </source>
</evidence>
<dbReference type="NCBIfam" id="TIGR01720">
    <property type="entry name" value="NRPS-para261"/>
    <property type="match status" value="1"/>
</dbReference>
<dbReference type="Pfam" id="PF00668">
    <property type="entry name" value="Condensation"/>
    <property type="match status" value="2"/>
</dbReference>
<keyword evidence="9" id="KW-0045">Antibiotic biosynthesis</keyword>
<dbReference type="Gene3D" id="3.30.559.10">
    <property type="entry name" value="Chloramphenicol acetyltransferase-like domain"/>
    <property type="match status" value="2"/>
</dbReference>
<feature type="region of interest" description="Disordered" evidence="11">
    <location>
        <begin position="670"/>
        <end position="697"/>
    </location>
</feature>
<dbReference type="Proteomes" id="UP001519310">
    <property type="component" value="Unassembled WGS sequence"/>
</dbReference>
<evidence type="ECO:0000256" key="2">
    <source>
        <dbReference type="ARBA" id="ARBA00005102"/>
    </source>
</evidence>
<dbReference type="InterPro" id="IPR057737">
    <property type="entry name" value="Condensation_MtbB-like"/>
</dbReference>
<reference evidence="13 14" key="1">
    <citation type="submission" date="2021-03" db="EMBL/GenBank/DDBJ databases">
        <title>Genomic Encyclopedia of Type Strains, Phase IV (KMG-IV): sequencing the most valuable type-strain genomes for metagenomic binning, comparative biology and taxonomic classification.</title>
        <authorList>
            <person name="Goeker M."/>
        </authorList>
    </citation>
    <scope>NUCLEOTIDE SEQUENCE [LARGE SCALE GENOMIC DNA]</scope>
    <source>
        <strain evidence="13 14">DSM 40526</strain>
    </source>
</reference>
<evidence type="ECO:0000256" key="5">
    <source>
        <dbReference type="ARBA" id="ARBA00022450"/>
    </source>
</evidence>
<dbReference type="PROSITE" id="PS50075">
    <property type="entry name" value="CARRIER"/>
    <property type="match status" value="1"/>
</dbReference>
<dbReference type="Pfam" id="PF00550">
    <property type="entry name" value="PP-binding"/>
    <property type="match status" value="1"/>
</dbReference>
<feature type="compositionally biased region" description="Low complexity" evidence="11">
    <location>
        <begin position="674"/>
        <end position="683"/>
    </location>
</feature>
<dbReference type="InterPro" id="IPR006162">
    <property type="entry name" value="Ppantetheine_attach_site"/>
</dbReference>
<dbReference type="SUPFAM" id="SSF52777">
    <property type="entry name" value="CoA-dependent acyltransferases"/>
    <property type="match status" value="4"/>
</dbReference>
<evidence type="ECO:0000256" key="11">
    <source>
        <dbReference type="SAM" id="MobiDB-lite"/>
    </source>
</evidence>
<dbReference type="NCBIfam" id="TIGR01733">
    <property type="entry name" value="AA-adenyl-dom"/>
    <property type="match status" value="1"/>
</dbReference>
<evidence type="ECO:0000256" key="9">
    <source>
        <dbReference type="ARBA" id="ARBA00023194"/>
    </source>
</evidence>
<feature type="domain" description="Carrier" evidence="12">
    <location>
        <begin position="1060"/>
        <end position="1134"/>
    </location>
</feature>
<dbReference type="PROSITE" id="PS00012">
    <property type="entry name" value="PHOSPHOPANTETHEINE"/>
    <property type="match status" value="1"/>
</dbReference>
<dbReference type="InterPro" id="IPR023213">
    <property type="entry name" value="CAT-like_dom_sf"/>
</dbReference>
<dbReference type="InterPro" id="IPR010060">
    <property type="entry name" value="NRPS_synth"/>
</dbReference>
<dbReference type="PROSITE" id="PS00455">
    <property type="entry name" value="AMP_BINDING"/>
    <property type="match status" value="1"/>
</dbReference>
<accession>A0ABS4LEM7</accession>
<evidence type="ECO:0000256" key="7">
    <source>
        <dbReference type="ARBA" id="ARBA00022598"/>
    </source>
</evidence>
<dbReference type="Pfam" id="PF13193">
    <property type="entry name" value="AMP-binding_C"/>
    <property type="match status" value="1"/>
</dbReference>
<protein>
    <recommendedName>
        <fullName evidence="4">Phenyloxazoline synthase MbtB</fullName>
    </recommendedName>
    <alternativeName>
        <fullName evidence="10">Mycobactin synthetase protein B</fullName>
    </alternativeName>
</protein>
<dbReference type="InterPro" id="IPR000873">
    <property type="entry name" value="AMP-dep_synth/lig_dom"/>
</dbReference>
<dbReference type="InterPro" id="IPR045851">
    <property type="entry name" value="AMP-bd_C_sf"/>
</dbReference>
<dbReference type="PANTHER" id="PTHR45527:SF10">
    <property type="entry name" value="PYOCHELIN SYNTHASE PCHF"/>
    <property type="match status" value="1"/>
</dbReference>
<keyword evidence="5" id="KW-0596">Phosphopantetheine</keyword>
<comment type="cofactor">
    <cofactor evidence="1">
        <name>pantetheine 4'-phosphate</name>
        <dbReference type="ChEBI" id="CHEBI:47942"/>
    </cofactor>
</comment>
<dbReference type="Gene3D" id="3.40.50.12780">
    <property type="entry name" value="N-terminal domain of ligase-like"/>
    <property type="match status" value="1"/>
</dbReference>
<dbReference type="EMBL" id="JAGGLQ010000018">
    <property type="protein sequence ID" value="MBP2040584.1"/>
    <property type="molecule type" value="Genomic_DNA"/>
</dbReference>
<dbReference type="Pfam" id="PF00501">
    <property type="entry name" value="AMP-binding"/>
    <property type="match status" value="1"/>
</dbReference>
<dbReference type="InterPro" id="IPR020845">
    <property type="entry name" value="AMP-binding_CS"/>
</dbReference>
<keyword evidence="14" id="KW-1185">Reference proteome</keyword>
<dbReference type="CDD" id="cd12114">
    <property type="entry name" value="A_NRPS_TlmIV_like"/>
    <property type="match status" value="1"/>
</dbReference>
<keyword evidence="7" id="KW-0436">Ligase</keyword>
<dbReference type="InterPro" id="IPR009081">
    <property type="entry name" value="PP-bd_ACP"/>
</dbReference>
<dbReference type="Gene3D" id="1.10.1200.10">
    <property type="entry name" value="ACP-like"/>
    <property type="match status" value="1"/>
</dbReference>
<dbReference type="SUPFAM" id="SSF47336">
    <property type="entry name" value="ACP-like"/>
    <property type="match status" value="2"/>
</dbReference>
<evidence type="ECO:0000259" key="12">
    <source>
        <dbReference type="PROSITE" id="PS50075"/>
    </source>
</evidence>
<dbReference type="PRINTS" id="PR00154">
    <property type="entry name" value="AMPBINDING"/>
</dbReference>
<evidence type="ECO:0000256" key="6">
    <source>
        <dbReference type="ARBA" id="ARBA00022553"/>
    </source>
</evidence>
<dbReference type="InterPro" id="IPR010071">
    <property type="entry name" value="AA_adenyl_dom"/>
</dbReference>
<evidence type="ECO:0000256" key="1">
    <source>
        <dbReference type="ARBA" id="ARBA00001957"/>
    </source>
</evidence>
<name>A0ABS4LEM7_STRAV</name>
<sequence length="1578" mass="171578">MPIPDQDKGINQIRDLLAGVNSDYDRWIDPQEPLFLDSLDAVRFKSAIDTACTVDLPLELFFGHCTLETLAGALLNHGTDGGSVPQLVPDPERDHDPFALTDVQQAYWLGSRGFDLGGRSAHFYVEVDLFTADRERVEEAFNTLIGRHGMLRAVLLPDGRQQVAREVPYYRFRHGDLGGVPEAESRCRLEETREEMAAQIFDPQTWPLYDIRTHRLDAGRLRLHISIDLLLVDAGSIQVLLAEWIRLVLDPDSLGPAPEPTFRDYLDGVAAHRAQPGHEQARAYWQGRLDTLPPAPELPVRAVPRSGEAPAFVRRERRLTGRVWRQLRDRANSLGVTPSVLLCAAYAQVLRTWSRSSRFTLNLTLADRPRWHVDIDRLIGDFTSTILLECDLGGAPDLASAAQRIQTQLRQDLAHARFSGVEVQRELGRRGDASRARMPVVFTSLLREQDSLGSLEGVVFETAYAISQTPQVYLDNQVVARGSDLLISWDAVEEMFPEGVLDDMFTAYLDLVGAVAEQEAPPPVTLPAKQRAVREGVNGTAGPVPDELLHTAVDRQAAARPGAPAVITADTTLTYGELDRMADRIAHRLRALGVAPNTLVAVLMHKGWQQIPAVLGVLRSGAAYLPVDAGLPRERIDQLIGAGRATLALVQPGGHVPEGVTALVVDRQPEAEAPDGSDAPDGPDGSDGSEGAPATGPDDLAYVIFTSGSTGRPKGVMISHRSAVNTVDDISSRFAVGSEDRVLGLSSLSFDLSVYDVFGVLGAGGALVLPAPGEARDPGRWAALADEHRVTLWNTVPPLLELLVEHCEQQGADFPRSLRTALLSGDWIPLTLPGRVRAIAADAPELISLGGATEAAIWSIWHPIEEVDPGWRSVPYGTPLRNQTFHVLDAELTDKPDHVTGDLYIGGAGVAQGYWDDPGRTAAQFLVHPVTGERLYRTGDLGRYRPDGTLELLGRDDFQVKIGGHRIELGEIEAVLAGHPGVRTAVVVARDARRLIGYAVPESGADLAEEELRTHLAAKLPSYMVPSAVVTLDRLPTGPNGKLDRRALPVPEAIAAGDEPPATPAEEILARAWACVLPAQRIGRHDNFNALGGDSLLGVRAVAKAAEQGLHLTLADFFAHPTVAEQAALATERPPAAADQRQITGRAGLSPSQLWFFEQDFADADHWNGMWPVFELDRRLEPEPLREALTTVLAHHDGLRAEFRTAQEQGPYAELPAARPLDASAVTEVDLGAVADADIEAEIARHVALRNGGLDLAAGTTVRLTQFDLGPGRRPRLLVSAHWLVMDYYSSRVFYEDLRTAYVALERGDVPVLPPKTASLPQAAEQLHAHAASEEVTAELPYWSGLAELSPAPLPVDHRLGPNAQASAARHFTEVTGRTADAVLNGFARQQGTEVREVLLTALARAVTDWTGQPELVVEVEGHGRQRAFGTLDISRTVARFSTLSPLVLRPGDLASVRGQIREMPHQGVGYGLLRYLHPDPAVRARMAGVPVPEIGFNYWGDVSEYFTGDARPVVESFGHHRSDLGHRTRTLDLMAMASDGTLRLVWTYSTNLHTEATVRALADRLIDELHALARSAG</sequence>
<dbReference type="InterPro" id="IPR025110">
    <property type="entry name" value="AMP-bd_C"/>
</dbReference>
<dbReference type="InterPro" id="IPR036736">
    <property type="entry name" value="ACP-like_sf"/>
</dbReference>
<dbReference type="InterPro" id="IPR001242">
    <property type="entry name" value="Condensation_dom"/>
</dbReference>
<keyword evidence="8" id="KW-0677">Repeat</keyword>
<dbReference type="Gene3D" id="3.30.300.30">
    <property type="match status" value="1"/>
</dbReference>
<organism evidence="13 14">
    <name type="scientific">Streptomyces avidinii</name>
    <dbReference type="NCBI Taxonomy" id="1895"/>
    <lineage>
        <taxon>Bacteria</taxon>
        <taxon>Bacillati</taxon>
        <taxon>Actinomycetota</taxon>
        <taxon>Actinomycetes</taxon>
        <taxon>Kitasatosporales</taxon>
        <taxon>Streptomycetaceae</taxon>
        <taxon>Streptomyces</taxon>
    </lineage>
</organism>
<comment type="pathway">
    <text evidence="2">Siderophore biosynthesis; mycobactin biosynthesis.</text>
</comment>